<proteinExistence type="predicted"/>
<evidence type="ECO:0000313" key="3">
    <source>
        <dbReference type="Proteomes" id="UP000245946"/>
    </source>
</evidence>
<dbReference type="PANTHER" id="PTHR15615">
    <property type="match status" value="1"/>
</dbReference>
<dbReference type="GO" id="GO:0016538">
    <property type="term" value="F:cyclin-dependent protein serine/threonine kinase regulator activity"/>
    <property type="evidence" value="ECO:0007669"/>
    <property type="project" value="TreeGrafter"/>
</dbReference>
<name>A0A316YZU1_9BASI</name>
<dbReference type="AlphaFoldDB" id="A0A316YZU1"/>
<feature type="compositionally biased region" description="Low complexity" evidence="1">
    <location>
        <begin position="538"/>
        <end position="548"/>
    </location>
</feature>
<dbReference type="SUPFAM" id="SSF47954">
    <property type="entry name" value="Cyclin-like"/>
    <property type="match status" value="1"/>
</dbReference>
<evidence type="ECO:0000313" key="2">
    <source>
        <dbReference type="EMBL" id="PWN94662.1"/>
    </source>
</evidence>
<feature type="region of interest" description="Disordered" evidence="1">
    <location>
        <begin position="449"/>
        <end position="481"/>
    </location>
</feature>
<dbReference type="Pfam" id="PF08613">
    <property type="entry name" value="Cyclin"/>
    <property type="match status" value="1"/>
</dbReference>
<dbReference type="GeneID" id="37272041"/>
<feature type="region of interest" description="Disordered" evidence="1">
    <location>
        <begin position="170"/>
        <end position="222"/>
    </location>
</feature>
<dbReference type="RefSeq" id="XP_025594941.1">
    <property type="nucleotide sequence ID" value="XM_025744497.1"/>
</dbReference>
<dbReference type="EMBL" id="KZ819310">
    <property type="protein sequence ID" value="PWN94662.1"/>
    <property type="molecule type" value="Genomic_DNA"/>
</dbReference>
<dbReference type="PANTHER" id="PTHR15615:SF27">
    <property type="entry name" value="PHO85 CYCLIN CLG1"/>
    <property type="match status" value="1"/>
</dbReference>
<gene>
    <name evidence="2" type="ORF">FA09DRAFT_341849</name>
</gene>
<feature type="compositionally biased region" description="Low complexity" evidence="1">
    <location>
        <begin position="45"/>
        <end position="60"/>
    </location>
</feature>
<dbReference type="OrthoDB" id="286814at2759"/>
<protein>
    <recommendedName>
        <fullName evidence="4">Cyclin N-terminal domain-containing protein</fullName>
    </recommendedName>
</protein>
<dbReference type="CDD" id="cd20557">
    <property type="entry name" value="CYCLIN_ScPCL1-like"/>
    <property type="match status" value="1"/>
</dbReference>
<feature type="region of interest" description="Disordered" evidence="1">
    <location>
        <begin position="384"/>
        <end position="408"/>
    </location>
</feature>
<feature type="region of interest" description="Disordered" evidence="1">
    <location>
        <begin position="495"/>
        <end position="548"/>
    </location>
</feature>
<keyword evidence="3" id="KW-1185">Reference proteome</keyword>
<feature type="compositionally biased region" description="Low complexity" evidence="1">
    <location>
        <begin position="170"/>
        <end position="195"/>
    </location>
</feature>
<feature type="region of interest" description="Disordered" evidence="1">
    <location>
        <begin position="565"/>
        <end position="585"/>
    </location>
</feature>
<feature type="compositionally biased region" description="Low complexity" evidence="1">
    <location>
        <begin position="729"/>
        <end position="767"/>
    </location>
</feature>
<feature type="compositionally biased region" description="Low complexity" evidence="1">
    <location>
        <begin position="603"/>
        <end position="617"/>
    </location>
</feature>
<sequence>MLLAAAAQPSHVVVAASAAAAADLHLRPVLGAASRTPSSSSLAHARWPTAAAPSSRPSDAACERRSASPPRRRPRSDSPRTAAEMHSPRYLPFPGASAAPPSPPSVAHWRQQQQQAQSYALDDAALLHHAVHPHTLTPPLGPHDVRCASLDSLHMQPSASCDGASASAAAWTAEQQPSRSSRPASARHSYSRSHPQASELANEPPEPVFKRDDAASGATSQPSQAQVAEWFAQMVCYIWYTPAPDGFAPSRADAELGLSPKERFVAFAREVLNTTQLSNAVILLALLYIHRLRQQHRSLRGKEGSEYRLAICALSLANKMQDDSSYTAATWSDITKVPVKELNRMEVEMWLGLPSLYATADDYRRWLVAVELLAEQRSQAIERSTRDAAVRRTMHQHRSLAQGRHSMSHIQLGHAAASSLLPARTSLTTSDSSADGSWAARASTGAATPPFATQPYFQFPPSVPDASSFGPSPPDSSVEAPHAFSSDFTFQVPAPSMSASGWTPDHLAPPPPPSAPQAPQQLDGRVRSLASPDVPRPSSSASGSASIAGMKRAFERTRIESPVHAVEWNGSASGSGRPTKRRAYEQRQPAYSDLLASVSPTDARSAPQQHSSSAAPSLRSTPVARPSATTQDEYAAQAFHSTFSHALTPEVLVAPYRGNESVNTSNGAVGLSHAVPLSYYSLAAGSARGHLGLYLPPPIPGAHAHAPPMRVAPQRAQQTPSPQALWNNSTSSSARRASGTRHVPAVTATPYPTPSRRAARAARPTPASHEQVQAHWPAAGAGFSRHSPAVSQTPSAPSPENVAAFYAA</sequence>
<evidence type="ECO:0000256" key="1">
    <source>
        <dbReference type="SAM" id="MobiDB-lite"/>
    </source>
</evidence>
<feature type="compositionally biased region" description="Pro residues" evidence="1">
    <location>
        <begin position="507"/>
        <end position="516"/>
    </location>
</feature>
<dbReference type="GO" id="GO:0005634">
    <property type="term" value="C:nucleus"/>
    <property type="evidence" value="ECO:0007669"/>
    <property type="project" value="TreeGrafter"/>
</dbReference>
<feature type="non-terminal residue" evidence="2">
    <location>
        <position position="808"/>
    </location>
</feature>
<dbReference type="Gene3D" id="1.10.472.10">
    <property type="entry name" value="Cyclin-like"/>
    <property type="match status" value="1"/>
</dbReference>
<feature type="region of interest" description="Disordered" evidence="1">
    <location>
        <begin position="599"/>
        <end position="631"/>
    </location>
</feature>
<feature type="compositionally biased region" description="Polar residues" evidence="1">
    <location>
        <begin position="715"/>
        <end position="728"/>
    </location>
</feature>
<dbReference type="InterPro" id="IPR036915">
    <property type="entry name" value="Cyclin-like_sf"/>
</dbReference>
<feature type="region of interest" description="Disordered" evidence="1">
    <location>
        <begin position="704"/>
        <end position="801"/>
    </location>
</feature>
<feature type="region of interest" description="Disordered" evidence="1">
    <location>
        <begin position="33"/>
        <end position="118"/>
    </location>
</feature>
<dbReference type="InterPro" id="IPR013922">
    <property type="entry name" value="Cyclin_PHO80-like"/>
</dbReference>
<evidence type="ECO:0008006" key="4">
    <source>
        <dbReference type="Google" id="ProtNLM"/>
    </source>
</evidence>
<dbReference type="GO" id="GO:0019901">
    <property type="term" value="F:protein kinase binding"/>
    <property type="evidence" value="ECO:0007669"/>
    <property type="project" value="InterPro"/>
</dbReference>
<accession>A0A316YZU1</accession>
<dbReference type="STRING" id="58919.A0A316YZU1"/>
<reference evidence="2 3" key="1">
    <citation type="journal article" date="2018" name="Mol. Biol. Evol.">
        <title>Broad Genomic Sampling Reveals a Smut Pathogenic Ancestry of the Fungal Clade Ustilaginomycotina.</title>
        <authorList>
            <person name="Kijpornyongpan T."/>
            <person name="Mondo S.J."/>
            <person name="Barry K."/>
            <person name="Sandor L."/>
            <person name="Lee J."/>
            <person name="Lipzen A."/>
            <person name="Pangilinan J."/>
            <person name="LaButti K."/>
            <person name="Hainaut M."/>
            <person name="Henrissat B."/>
            <person name="Grigoriev I.V."/>
            <person name="Spatafora J.W."/>
            <person name="Aime M.C."/>
        </authorList>
    </citation>
    <scope>NUCLEOTIDE SEQUENCE [LARGE SCALE GENOMIC DNA]</scope>
    <source>
        <strain evidence="2 3">MCA 4186</strain>
    </source>
</reference>
<organism evidence="2 3">
    <name type="scientific">Tilletiopsis washingtonensis</name>
    <dbReference type="NCBI Taxonomy" id="58919"/>
    <lineage>
        <taxon>Eukaryota</taxon>
        <taxon>Fungi</taxon>
        <taxon>Dikarya</taxon>
        <taxon>Basidiomycota</taxon>
        <taxon>Ustilaginomycotina</taxon>
        <taxon>Exobasidiomycetes</taxon>
        <taxon>Entylomatales</taxon>
        <taxon>Entylomatales incertae sedis</taxon>
        <taxon>Tilletiopsis</taxon>
    </lineage>
</organism>
<dbReference type="Proteomes" id="UP000245946">
    <property type="component" value="Unassembled WGS sequence"/>
</dbReference>
<dbReference type="GO" id="GO:0000307">
    <property type="term" value="C:cyclin-dependent protein kinase holoenzyme complex"/>
    <property type="evidence" value="ECO:0007669"/>
    <property type="project" value="TreeGrafter"/>
</dbReference>